<evidence type="ECO:0000313" key="3">
    <source>
        <dbReference type="Proteomes" id="UP000266723"/>
    </source>
</evidence>
<dbReference type="Proteomes" id="UP000266723">
    <property type="component" value="Unassembled WGS sequence"/>
</dbReference>
<proteinExistence type="predicted"/>
<dbReference type="EMBL" id="QGKV02000759">
    <property type="protein sequence ID" value="KAF3562177.1"/>
    <property type="molecule type" value="Genomic_DNA"/>
</dbReference>
<name>A0ABQ7CQN9_BRACR</name>
<accession>A0ABQ7CQN9</accession>
<gene>
    <name evidence="2" type="ORF">DY000_02017018</name>
</gene>
<sequence length="105" mass="11302">MFDEAGTGESHNMDVRRSQPTVERVEPVVPVQLSDPSVLPPATDEVDDVVASEHVSDDSGDSTTQTQQPTENVTATDIEGSTEPSMGFNNTAQAEELGRDVLFVR</sequence>
<feature type="compositionally biased region" description="Polar residues" evidence="1">
    <location>
        <begin position="61"/>
        <end position="75"/>
    </location>
</feature>
<comment type="caution">
    <text evidence="2">The sequence shown here is derived from an EMBL/GenBank/DDBJ whole genome shotgun (WGS) entry which is preliminary data.</text>
</comment>
<evidence type="ECO:0000256" key="1">
    <source>
        <dbReference type="SAM" id="MobiDB-lite"/>
    </source>
</evidence>
<protein>
    <submittedName>
        <fullName evidence="2">Uncharacterized protein</fullName>
    </submittedName>
</protein>
<feature type="region of interest" description="Disordered" evidence="1">
    <location>
        <begin position="1"/>
        <end position="105"/>
    </location>
</feature>
<evidence type="ECO:0000313" key="2">
    <source>
        <dbReference type="EMBL" id="KAF3562177.1"/>
    </source>
</evidence>
<keyword evidence="3" id="KW-1185">Reference proteome</keyword>
<feature type="compositionally biased region" description="Polar residues" evidence="1">
    <location>
        <begin position="82"/>
        <end position="93"/>
    </location>
</feature>
<reference evidence="2 3" key="1">
    <citation type="journal article" date="2020" name="BMC Genomics">
        <title>Intraspecific diversification of the crop wild relative Brassica cretica Lam. using demographic model selection.</title>
        <authorList>
            <person name="Kioukis A."/>
            <person name="Michalopoulou V.A."/>
            <person name="Briers L."/>
            <person name="Pirintsos S."/>
            <person name="Studholme D.J."/>
            <person name="Pavlidis P."/>
            <person name="Sarris P.F."/>
        </authorList>
    </citation>
    <scope>NUCLEOTIDE SEQUENCE [LARGE SCALE GENOMIC DNA]</scope>
    <source>
        <strain evidence="3">cv. PFS-1207/04</strain>
    </source>
</reference>
<organism evidence="2 3">
    <name type="scientific">Brassica cretica</name>
    <name type="common">Mustard</name>
    <dbReference type="NCBI Taxonomy" id="69181"/>
    <lineage>
        <taxon>Eukaryota</taxon>
        <taxon>Viridiplantae</taxon>
        <taxon>Streptophyta</taxon>
        <taxon>Embryophyta</taxon>
        <taxon>Tracheophyta</taxon>
        <taxon>Spermatophyta</taxon>
        <taxon>Magnoliopsida</taxon>
        <taxon>eudicotyledons</taxon>
        <taxon>Gunneridae</taxon>
        <taxon>Pentapetalae</taxon>
        <taxon>rosids</taxon>
        <taxon>malvids</taxon>
        <taxon>Brassicales</taxon>
        <taxon>Brassicaceae</taxon>
        <taxon>Brassiceae</taxon>
        <taxon>Brassica</taxon>
    </lineage>
</organism>